<evidence type="ECO:0000256" key="2">
    <source>
        <dbReference type="SAM" id="MobiDB-lite"/>
    </source>
</evidence>
<keyword evidence="3" id="KW-0548">Nucleotidyltransferase</keyword>
<accession>A0ABQ5F9M3</accession>
<evidence type="ECO:0000313" key="3">
    <source>
        <dbReference type="EMBL" id="GJT59972.1"/>
    </source>
</evidence>
<gene>
    <name evidence="3" type="ORF">Tco_1003505</name>
</gene>
<dbReference type="Proteomes" id="UP001151760">
    <property type="component" value="Unassembled WGS sequence"/>
</dbReference>
<sequence length="749" mass="87575">MSPNRKKLKRRIKPLKRYEGYVSTINKRNDSDIKTSNDENSTDDIGNKGMKDVKCVWIKMGWKQRKLMRVGRTDYASVLVEIEANKELKVVIKIEYIGENEAVKGTKDVSMMKRYVQNQKWNWQKKVNNMERNTHEFRQRNMGKGANSNDWSQNVKNKGSKPPRNARDVNKFNVLNEENLDKTSNWSKDMIKYFKDQWEIDRLKEQEDQDKNMEDVYENKEGTGNGSQMISNDISPLNSQNSILKKLDRVVVNEELTMKFPKANALFLPYLISDHSLIAGWNAKVYGCKIFKLVKKMKGLKSRLKALSWKNRNLHEKVKNCKKKFKEAQTNLDDNPHNHKIKRKEAMALEEYNEAIRDEENLLFQKAKVDWISKASKDVNDIKDFDRVFGIKLSKYEAMVMVRDITDIEIKNAMFNIGIKHGLHKLVDLNRSAFIQGRVIQDNILIAQELLKGYYRKNGPSRRCFKIDIAKAYDNVDWNFLEKCLNHFGFHNKIGRGLRQGDLIGCKDNRVTNMCFASDLLVVCHGDVDLVKTVKVTMVEFSEISKGKNTLWVKWVNVVKFQGRSIWEIQKEYNDSWMWKTLLDLRSKVSKDIYDARLAGNMSVLEMISDNKWIWPDVWILKYPNLANFSVSTLNQQEKDITKWKDANGNLINFSSKAAWEDNLVEQYAYSVCNKSIGSILMRIVLVSTVYHIWKERNARLFTSELVDDKTMIKIITDNIKLQLIGLKVKRSPNMKKVVMEWNILMNYK</sequence>
<protein>
    <submittedName>
        <fullName evidence="3">RNA-directed DNA polymerase, eukaryota, reverse transcriptase zinc-binding domain protein</fullName>
    </submittedName>
</protein>
<reference evidence="3" key="2">
    <citation type="submission" date="2022-01" db="EMBL/GenBank/DDBJ databases">
        <authorList>
            <person name="Yamashiro T."/>
            <person name="Shiraishi A."/>
            <person name="Satake H."/>
            <person name="Nakayama K."/>
        </authorList>
    </citation>
    <scope>NUCLEOTIDE SEQUENCE</scope>
</reference>
<keyword evidence="3" id="KW-0695">RNA-directed DNA polymerase</keyword>
<comment type="caution">
    <text evidence="3">The sequence shown here is derived from an EMBL/GenBank/DDBJ whole genome shotgun (WGS) entry which is preliminary data.</text>
</comment>
<proteinExistence type="predicted"/>
<evidence type="ECO:0000313" key="4">
    <source>
        <dbReference type="Proteomes" id="UP001151760"/>
    </source>
</evidence>
<evidence type="ECO:0000256" key="1">
    <source>
        <dbReference type="SAM" id="Coils"/>
    </source>
</evidence>
<dbReference type="EMBL" id="BQNB010017156">
    <property type="protein sequence ID" value="GJT59972.1"/>
    <property type="molecule type" value="Genomic_DNA"/>
</dbReference>
<feature type="region of interest" description="Disordered" evidence="2">
    <location>
        <begin position="140"/>
        <end position="167"/>
    </location>
</feature>
<keyword evidence="3" id="KW-0808">Transferase</keyword>
<keyword evidence="4" id="KW-1185">Reference proteome</keyword>
<reference evidence="3" key="1">
    <citation type="journal article" date="2022" name="Int. J. Mol. Sci.">
        <title>Draft Genome of Tanacetum Coccineum: Genomic Comparison of Closely Related Tanacetum-Family Plants.</title>
        <authorList>
            <person name="Yamashiro T."/>
            <person name="Shiraishi A."/>
            <person name="Nakayama K."/>
            <person name="Satake H."/>
        </authorList>
    </citation>
    <scope>NUCLEOTIDE SEQUENCE</scope>
</reference>
<organism evidence="3 4">
    <name type="scientific">Tanacetum coccineum</name>
    <dbReference type="NCBI Taxonomy" id="301880"/>
    <lineage>
        <taxon>Eukaryota</taxon>
        <taxon>Viridiplantae</taxon>
        <taxon>Streptophyta</taxon>
        <taxon>Embryophyta</taxon>
        <taxon>Tracheophyta</taxon>
        <taxon>Spermatophyta</taxon>
        <taxon>Magnoliopsida</taxon>
        <taxon>eudicotyledons</taxon>
        <taxon>Gunneridae</taxon>
        <taxon>Pentapetalae</taxon>
        <taxon>asterids</taxon>
        <taxon>campanulids</taxon>
        <taxon>Asterales</taxon>
        <taxon>Asteraceae</taxon>
        <taxon>Asteroideae</taxon>
        <taxon>Anthemideae</taxon>
        <taxon>Anthemidinae</taxon>
        <taxon>Tanacetum</taxon>
    </lineage>
</organism>
<name>A0ABQ5F9M3_9ASTR</name>
<feature type="coiled-coil region" evidence="1">
    <location>
        <begin position="297"/>
        <end position="362"/>
    </location>
</feature>
<dbReference type="GO" id="GO:0003964">
    <property type="term" value="F:RNA-directed DNA polymerase activity"/>
    <property type="evidence" value="ECO:0007669"/>
    <property type="project" value="UniProtKB-KW"/>
</dbReference>
<feature type="compositionally biased region" description="Polar residues" evidence="2">
    <location>
        <begin position="146"/>
        <end position="157"/>
    </location>
</feature>
<keyword evidence="1" id="KW-0175">Coiled coil</keyword>